<dbReference type="EMBL" id="JAAMPC010000003">
    <property type="protein sequence ID" value="KAG2318736.1"/>
    <property type="molecule type" value="Genomic_DNA"/>
</dbReference>
<dbReference type="PANTHER" id="PTHR31385:SF11">
    <property type="entry name" value="DUF220 DOMAIN-CONTAINING PROTEIN"/>
    <property type="match status" value="1"/>
</dbReference>
<evidence type="ECO:0000313" key="3">
    <source>
        <dbReference type="EMBL" id="KAG2318736.1"/>
    </source>
</evidence>
<proteinExistence type="predicted"/>
<evidence type="ECO:0000313" key="4">
    <source>
        <dbReference type="Proteomes" id="UP000886595"/>
    </source>
</evidence>
<evidence type="ECO:0000259" key="2">
    <source>
        <dbReference type="Pfam" id="PF02713"/>
    </source>
</evidence>
<feature type="compositionally biased region" description="Basic and acidic residues" evidence="1">
    <location>
        <begin position="21"/>
        <end position="39"/>
    </location>
</feature>
<dbReference type="PANTHER" id="PTHR31385">
    <property type="entry name" value="PUTATIVE (DUF220)-RELATED"/>
    <property type="match status" value="1"/>
</dbReference>
<dbReference type="OrthoDB" id="1035394at2759"/>
<dbReference type="Pfam" id="PF02713">
    <property type="entry name" value="DUF220"/>
    <property type="match status" value="1"/>
</dbReference>
<protein>
    <recommendedName>
        <fullName evidence="2">DUF220 domain-containing protein</fullName>
    </recommendedName>
</protein>
<dbReference type="InterPro" id="IPR003863">
    <property type="entry name" value="DUF220"/>
</dbReference>
<dbReference type="AlphaFoldDB" id="A0A8X7VW08"/>
<feature type="domain" description="DUF220" evidence="2">
    <location>
        <begin position="162"/>
        <end position="233"/>
    </location>
</feature>
<feature type="region of interest" description="Disordered" evidence="1">
    <location>
        <begin position="15"/>
        <end position="47"/>
    </location>
</feature>
<comment type="caution">
    <text evidence="3">The sequence shown here is derived from an EMBL/GenBank/DDBJ whole genome shotgun (WGS) entry which is preliminary data.</text>
</comment>
<reference evidence="3 4" key="1">
    <citation type="submission" date="2020-02" db="EMBL/GenBank/DDBJ databases">
        <authorList>
            <person name="Ma Q."/>
            <person name="Huang Y."/>
            <person name="Song X."/>
            <person name="Pei D."/>
        </authorList>
    </citation>
    <scope>NUCLEOTIDE SEQUENCE [LARGE SCALE GENOMIC DNA]</scope>
    <source>
        <strain evidence="3">Sxm20200214</strain>
        <tissue evidence="3">Leaf</tissue>
    </source>
</reference>
<sequence length="304" mass="35366">MGVFTGFGRWINLNSQQPLKAESKRSENGESKLGSEKDTNNVPAKKKKKKVVIYYDGKEDRRQERLWHEAEKKHPWHIPPPKIKVTNKKGLYHMNIELTVGTTPDIVYYTMTDPKGGPFFDYEKWRDLMKNTSRKVLKENGPKRVIMVEKAVAYNFLSLTTISIPIHLTMEENRKDLTTKYKKEKVMLMKVFKGDYKVEPIYVDQKRLCKKRLPKSREEYKKCSDGQGRIGSKLTINQYFEPYPPFNIPPLSWFIRGITIKTSKKLLNALQQLAFNLRQAGPPSEEAIKASEIETVEAHNFLKI</sequence>
<name>A0A8X7VW08_BRACI</name>
<gene>
    <name evidence="3" type="ORF">Bca52824_011949</name>
</gene>
<dbReference type="Proteomes" id="UP000886595">
    <property type="component" value="Unassembled WGS sequence"/>
</dbReference>
<organism evidence="3 4">
    <name type="scientific">Brassica carinata</name>
    <name type="common">Ethiopian mustard</name>
    <name type="synonym">Abyssinian cabbage</name>
    <dbReference type="NCBI Taxonomy" id="52824"/>
    <lineage>
        <taxon>Eukaryota</taxon>
        <taxon>Viridiplantae</taxon>
        <taxon>Streptophyta</taxon>
        <taxon>Embryophyta</taxon>
        <taxon>Tracheophyta</taxon>
        <taxon>Spermatophyta</taxon>
        <taxon>Magnoliopsida</taxon>
        <taxon>eudicotyledons</taxon>
        <taxon>Gunneridae</taxon>
        <taxon>Pentapetalae</taxon>
        <taxon>rosids</taxon>
        <taxon>malvids</taxon>
        <taxon>Brassicales</taxon>
        <taxon>Brassicaceae</taxon>
        <taxon>Brassiceae</taxon>
        <taxon>Brassica</taxon>
    </lineage>
</organism>
<accession>A0A8X7VW08</accession>
<keyword evidence="4" id="KW-1185">Reference proteome</keyword>
<evidence type="ECO:0000256" key="1">
    <source>
        <dbReference type="SAM" id="MobiDB-lite"/>
    </source>
</evidence>